<dbReference type="InterPro" id="IPR036890">
    <property type="entry name" value="HATPase_C_sf"/>
</dbReference>
<dbReference type="SUPFAM" id="SSF55874">
    <property type="entry name" value="ATPase domain of HSP90 chaperone/DNA topoisomerase II/histidine kinase"/>
    <property type="match status" value="1"/>
</dbReference>
<evidence type="ECO:0000256" key="9">
    <source>
        <dbReference type="SAM" id="Phobius"/>
    </source>
</evidence>
<dbReference type="PRINTS" id="PR00344">
    <property type="entry name" value="BCTRLSENSOR"/>
</dbReference>
<keyword evidence="5" id="KW-0547">Nucleotide-binding</keyword>
<feature type="transmembrane region" description="Helical" evidence="9">
    <location>
        <begin position="108"/>
        <end position="128"/>
    </location>
</feature>
<comment type="catalytic activity">
    <reaction evidence="1">
        <text>ATP + protein L-histidine = ADP + protein N-phospho-L-histidine.</text>
        <dbReference type="EC" id="2.7.13.3"/>
    </reaction>
</comment>
<evidence type="ECO:0000256" key="6">
    <source>
        <dbReference type="ARBA" id="ARBA00022777"/>
    </source>
</evidence>
<dbReference type="KEGG" id="thyd:TTHT_0847"/>
<dbReference type="RefSeq" id="WP_201328756.1">
    <property type="nucleotide sequence ID" value="NZ_AP017470.1"/>
</dbReference>
<sequence>MKQKNFTLSIKTLYIILILIFLIIIFFQFYFLRNAQRKLTQNLILTHSGKNISFVDKNSLKNLGREKLKKLEEKGTILEGNTLYIKRNGQVVKVNLEETMVFKIGRNLIYLNVIFDLLLIWVALYFYFKIFVDISRANATIELSTNGKIVPEKMPEVDVEGVDRIIENFRTVYVEYLKTEKAVQRKTHFENLGLVSSRIIHDLKNSLAYILVMIYKANSLEPKKEVKDLLTSVDIKVNELRLALEEVLAALREGKDLKIENIDIEVLKNGFEKEFSLLTKSLGIDFKLDFDSSLLGKTISVNPLYIKSAVENLGYNSIKAVEKNKDKKMGIEFSKQGENLNITVWDNGEGVSEKIKENIFDTFVSGDGNGIGLGLNTVKEYMNKLGGKVSFKKENGLTKFILTVPFKAKKKEREL</sequence>
<evidence type="ECO:0000256" key="3">
    <source>
        <dbReference type="ARBA" id="ARBA00022553"/>
    </source>
</evidence>
<evidence type="ECO:0000256" key="5">
    <source>
        <dbReference type="ARBA" id="ARBA00022741"/>
    </source>
</evidence>
<dbReference type="GO" id="GO:0005524">
    <property type="term" value="F:ATP binding"/>
    <property type="evidence" value="ECO:0007669"/>
    <property type="project" value="UniProtKB-KW"/>
</dbReference>
<organism evidence="11 12">
    <name type="scientific">Thermotomaculum hydrothermale</name>
    <dbReference type="NCBI Taxonomy" id="981385"/>
    <lineage>
        <taxon>Bacteria</taxon>
        <taxon>Pseudomonadati</taxon>
        <taxon>Acidobacteriota</taxon>
        <taxon>Holophagae</taxon>
        <taxon>Thermotomaculales</taxon>
        <taxon>Thermotomaculaceae</taxon>
        <taxon>Thermotomaculum</taxon>
    </lineage>
</organism>
<keyword evidence="7" id="KW-0067">ATP-binding</keyword>
<gene>
    <name evidence="11" type="ORF">TTHT_0847</name>
</gene>
<dbReference type="InterPro" id="IPR004358">
    <property type="entry name" value="Sig_transdc_His_kin-like_C"/>
</dbReference>
<feature type="transmembrane region" description="Helical" evidence="9">
    <location>
        <begin position="12"/>
        <end position="32"/>
    </location>
</feature>
<keyword evidence="8" id="KW-0902">Two-component regulatory system</keyword>
<dbReference type="PANTHER" id="PTHR43065:SF10">
    <property type="entry name" value="PEROXIDE STRESS-ACTIVATED HISTIDINE KINASE MAK3"/>
    <property type="match status" value="1"/>
</dbReference>
<keyword evidence="3" id="KW-0597">Phosphoprotein</keyword>
<dbReference type="PANTHER" id="PTHR43065">
    <property type="entry name" value="SENSOR HISTIDINE KINASE"/>
    <property type="match status" value="1"/>
</dbReference>
<dbReference type="EC" id="2.7.13.3" evidence="2"/>
<dbReference type="InterPro" id="IPR003594">
    <property type="entry name" value="HATPase_dom"/>
</dbReference>
<keyword evidence="9" id="KW-0812">Transmembrane</keyword>
<evidence type="ECO:0000259" key="10">
    <source>
        <dbReference type="PROSITE" id="PS50109"/>
    </source>
</evidence>
<keyword evidence="6" id="KW-0418">Kinase</keyword>
<keyword evidence="9" id="KW-1133">Transmembrane helix</keyword>
<protein>
    <recommendedName>
        <fullName evidence="2">histidine kinase</fullName>
        <ecNumber evidence="2">2.7.13.3</ecNumber>
    </recommendedName>
</protein>
<evidence type="ECO:0000313" key="12">
    <source>
        <dbReference type="Proteomes" id="UP000595564"/>
    </source>
</evidence>
<dbReference type="AlphaFoldDB" id="A0A7R6PGY6"/>
<dbReference type="GO" id="GO:0000160">
    <property type="term" value="P:phosphorelay signal transduction system"/>
    <property type="evidence" value="ECO:0007669"/>
    <property type="project" value="UniProtKB-KW"/>
</dbReference>
<evidence type="ECO:0000313" key="11">
    <source>
        <dbReference type="EMBL" id="BBB32409.1"/>
    </source>
</evidence>
<dbReference type="SMART" id="SM00387">
    <property type="entry name" value="HATPase_c"/>
    <property type="match status" value="1"/>
</dbReference>
<evidence type="ECO:0000256" key="8">
    <source>
        <dbReference type="ARBA" id="ARBA00023012"/>
    </source>
</evidence>
<accession>A0A7R6PGY6</accession>
<dbReference type="GO" id="GO:0004673">
    <property type="term" value="F:protein histidine kinase activity"/>
    <property type="evidence" value="ECO:0007669"/>
    <property type="project" value="UniProtKB-EC"/>
</dbReference>
<dbReference type="Pfam" id="PF02518">
    <property type="entry name" value="HATPase_c"/>
    <property type="match status" value="1"/>
</dbReference>
<dbReference type="Proteomes" id="UP000595564">
    <property type="component" value="Chromosome"/>
</dbReference>
<keyword evidence="4" id="KW-0808">Transferase</keyword>
<reference evidence="11 12" key="1">
    <citation type="journal article" date="2012" name="Extremophiles">
        <title>Thermotomaculum hydrothermale gen. nov., sp. nov., a novel heterotrophic thermophile within the phylum Acidobacteria from a deep-sea hydrothermal vent chimney in the Southern Okinawa Trough.</title>
        <authorList>
            <person name="Izumi H."/>
            <person name="Nunoura T."/>
            <person name="Miyazaki M."/>
            <person name="Mino S."/>
            <person name="Toki T."/>
            <person name="Takai K."/>
            <person name="Sako Y."/>
            <person name="Sawabe T."/>
            <person name="Nakagawa S."/>
        </authorList>
    </citation>
    <scope>NUCLEOTIDE SEQUENCE [LARGE SCALE GENOMIC DNA]</scope>
    <source>
        <strain evidence="11 12">AC55</strain>
    </source>
</reference>
<name>A0A7R6PGY6_9BACT</name>
<dbReference type="InterPro" id="IPR005467">
    <property type="entry name" value="His_kinase_dom"/>
</dbReference>
<dbReference type="PROSITE" id="PS50109">
    <property type="entry name" value="HIS_KIN"/>
    <property type="match status" value="1"/>
</dbReference>
<evidence type="ECO:0000256" key="1">
    <source>
        <dbReference type="ARBA" id="ARBA00000085"/>
    </source>
</evidence>
<keyword evidence="12" id="KW-1185">Reference proteome</keyword>
<dbReference type="Gene3D" id="3.30.565.10">
    <property type="entry name" value="Histidine kinase-like ATPase, C-terminal domain"/>
    <property type="match status" value="1"/>
</dbReference>
<feature type="domain" description="Histidine kinase" evidence="10">
    <location>
        <begin position="198"/>
        <end position="408"/>
    </location>
</feature>
<evidence type="ECO:0000256" key="7">
    <source>
        <dbReference type="ARBA" id="ARBA00022840"/>
    </source>
</evidence>
<evidence type="ECO:0000256" key="4">
    <source>
        <dbReference type="ARBA" id="ARBA00022679"/>
    </source>
</evidence>
<proteinExistence type="predicted"/>
<keyword evidence="9" id="KW-0472">Membrane</keyword>
<evidence type="ECO:0000256" key="2">
    <source>
        <dbReference type="ARBA" id="ARBA00012438"/>
    </source>
</evidence>
<dbReference type="EMBL" id="AP017470">
    <property type="protein sequence ID" value="BBB32409.1"/>
    <property type="molecule type" value="Genomic_DNA"/>
</dbReference>